<dbReference type="Proteomes" id="UP000308600">
    <property type="component" value="Unassembled WGS sequence"/>
</dbReference>
<organism evidence="1 2">
    <name type="scientific">Pluteus cervinus</name>
    <dbReference type="NCBI Taxonomy" id="181527"/>
    <lineage>
        <taxon>Eukaryota</taxon>
        <taxon>Fungi</taxon>
        <taxon>Dikarya</taxon>
        <taxon>Basidiomycota</taxon>
        <taxon>Agaricomycotina</taxon>
        <taxon>Agaricomycetes</taxon>
        <taxon>Agaricomycetidae</taxon>
        <taxon>Agaricales</taxon>
        <taxon>Pluteineae</taxon>
        <taxon>Pluteaceae</taxon>
        <taxon>Pluteus</taxon>
    </lineage>
</organism>
<gene>
    <name evidence="1" type="ORF">BDN72DRAFT_798951</name>
</gene>
<dbReference type="EMBL" id="ML208376">
    <property type="protein sequence ID" value="TFK67434.1"/>
    <property type="molecule type" value="Genomic_DNA"/>
</dbReference>
<sequence length="265" mass="30582">MSIKPIIFYDIPSTLPGNVWSPNTWKARYALNYKKIPYKTEWVEYPDIASTCIRIGAPPTTTWKKDGSPYYTAPFIFDPNTNRAISDSIVIAQYLDEQYPDTLPLFRFPGSPIGLNLGVVQAGFVDAFRAIALANSWQFTLPRTRAILNPVSEVYFRRTREETFGKRLEDVVPKKETGDWDREWEKVKKDFEAADKWFRQHAAPNSGEWVLGDTLSFADLSIAGYLIWIRILMGEDSQYWKDITSWSGGRWGRFIERLAPYETVL</sequence>
<evidence type="ECO:0000313" key="1">
    <source>
        <dbReference type="EMBL" id="TFK67434.1"/>
    </source>
</evidence>
<accession>A0ACD3AP34</accession>
<name>A0ACD3AP34_9AGAR</name>
<reference evidence="1 2" key="1">
    <citation type="journal article" date="2019" name="Nat. Ecol. Evol.">
        <title>Megaphylogeny resolves global patterns of mushroom evolution.</title>
        <authorList>
            <person name="Varga T."/>
            <person name="Krizsan K."/>
            <person name="Foldi C."/>
            <person name="Dima B."/>
            <person name="Sanchez-Garcia M."/>
            <person name="Sanchez-Ramirez S."/>
            <person name="Szollosi G.J."/>
            <person name="Szarkandi J.G."/>
            <person name="Papp V."/>
            <person name="Albert L."/>
            <person name="Andreopoulos W."/>
            <person name="Angelini C."/>
            <person name="Antonin V."/>
            <person name="Barry K.W."/>
            <person name="Bougher N.L."/>
            <person name="Buchanan P."/>
            <person name="Buyck B."/>
            <person name="Bense V."/>
            <person name="Catcheside P."/>
            <person name="Chovatia M."/>
            <person name="Cooper J."/>
            <person name="Damon W."/>
            <person name="Desjardin D."/>
            <person name="Finy P."/>
            <person name="Geml J."/>
            <person name="Haridas S."/>
            <person name="Hughes K."/>
            <person name="Justo A."/>
            <person name="Karasinski D."/>
            <person name="Kautmanova I."/>
            <person name="Kiss B."/>
            <person name="Kocsube S."/>
            <person name="Kotiranta H."/>
            <person name="LaButti K.M."/>
            <person name="Lechner B.E."/>
            <person name="Liimatainen K."/>
            <person name="Lipzen A."/>
            <person name="Lukacs Z."/>
            <person name="Mihaltcheva S."/>
            <person name="Morgado L.N."/>
            <person name="Niskanen T."/>
            <person name="Noordeloos M.E."/>
            <person name="Ohm R.A."/>
            <person name="Ortiz-Santana B."/>
            <person name="Ovrebo C."/>
            <person name="Racz N."/>
            <person name="Riley R."/>
            <person name="Savchenko A."/>
            <person name="Shiryaev A."/>
            <person name="Soop K."/>
            <person name="Spirin V."/>
            <person name="Szebenyi C."/>
            <person name="Tomsovsky M."/>
            <person name="Tulloss R.E."/>
            <person name="Uehling J."/>
            <person name="Grigoriev I.V."/>
            <person name="Vagvolgyi C."/>
            <person name="Papp T."/>
            <person name="Martin F.M."/>
            <person name="Miettinen O."/>
            <person name="Hibbett D.S."/>
            <person name="Nagy L.G."/>
        </authorList>
    </citation>
    <scope>NUCLEOTIDE SEQUENCE [LARGE SCALE GENOMIC DNA]</scope>
    <source>
        <strain evidence="1 2">NL-1719</strain>
    </source>
</reference>
<keyword evidence="2" id="KW-1185">Reference proteome</keyword>
<protein>
    <submittedName>
        <fullName evidence="1">Uncharacterized protein</fullName>
    </submittedName>
</protein>
<evidence type="ECO:0000313" key="2">
    <source>
        <dbReference type="Proteomes" id="UP000308600"/>
    </source>
</evidence>
<proteinExistence type="predicted"/>